<dbReference type="InterPro" id="IPR024079">
    <property type="entry name" value="MetalloPept_cat_dom_sf"/>
</dbReference>
<dbReference type="EMBL" id="BMLT01000003">
    <property type="protein sequence ID" value="GGO80125.1"/>
    <property type="molecule type" value="Genomic_DNA"/>
</dbReference>
<accession>A0A917ZBK8</accession>
<evidence type="ECO:0000256" key="1">
    <source>
        <dbReference type="SAM" id="MobiDB-lite"/>
    </source>
</evidence>
<keyword evidence="2" id="KW-0732">Signal</keyword>
<feature type="compositionally biased region" description="Gly residues" evidence="1">
    <location>
        <begin position="880"/>
        <end position="895"/>
    </location>
</feature>
<dbReference type="Gene3D" id="2.60.40.10">
    <property type="entry name" value="Immunoglobulins"/>
    <property type="match status" value="1"/>
</dbReference>
<gene>
    <name evidence="5" type="ORF">GCM10011348_16130</name>
</gene>
<dbReference type="Pfam" id="PF05548">
    <property type="entry name" value="Peptidase_M11"/>
    <property type="match status" value="1"/>
</dbReference>
<feature type="domain" description="Alpha-galactosidase NEW3" evidence="4">
    <location>
        <begin position="598"/>
        <end position="672"/>
    </location>
</feature>
<dbReference type="InterPro" id="IPR013783">
    <property type="entry name" value="Ig-like_fold"/>
</dbReference>
<dbReference type="AlphaFoldDB" id="A0A917ZBK8"/>
<dbReference type="PANTHER" id="PTHR34720">
    <property type="entry name" value="MICROCYSTIN DEPENDENT PROTEIN"/>
    <property type="match status" value="1"/>
</dbReference>
<dbReference type="Proteomes" id="UP000599578">
    <property type="component" value="Unassembled WGS sequence"/>
</dbReference>
<evidence type="ECO:0000313" key="5">
    <source>
        <dbReference type="EMBL" id="GGO80125.1"/>
    </source>
</evidence>
<dbReference type="PANTHER" id="PTHR34720:SF9">
    <property type="entry name" value="BLR4714 PROTEIN"/>
    <property type="match status" value="1"/>
</dbReference>
<comment type="caution">
    <text evidence="5">The sequence shown here is derived from an EMBL/GenBank/DDBJ whole genome shotgun (WGS) entry which is preliminary data.</text>
</comment>
<protein>
    <submittedName>
        <fullName evidence="5">Peptidase M11</fullName>
    </submittedName>
</protein>
<reference evidence="5 6" key="1">
    <citation type="journal article" date="2014" name="Int. J. Syst. Evol. Microbiol.">
        <title>Complete genome sequence of Corynebacterium casei LMG S-19264T (=DSM 44701T), isolated from a smear-ripened cheese.</title>
        <authorList>
            <consortium name="US DOE Joint Genome Institute (JGI-PGF)"/>
            <person name="Walter F."/>
            <person name="Albersmeier A."/>
            <person name="Kalinowski J."/>
            <person name="Ruckert C."/>
        </authorList>
    </citation>
    <scope>NUCLEOTIDE SEQUENCE [LARGE SCALE GENOMIC DNA]</scope>
    <source>
        <strain evidence="5 6">CGMCC 1.7286</strain>
    </source>
</reference>
<evidence type="ECO:0000256" key="2">
    <source>
        <dbReference type="SAM" id="SignalP"/>
    </source>
</evidence>
<keyword evidence="6" id="KW-1185">Reference proteome</keyword>
<dbReference type="GO" id="GO:0008237">
    <property type="term" value="F:metallopeptidase activity"/>
    <property type="evidence" value="ECO:0007669"/>
    <property type="project" value="InterPro"/>
</dbReference>
<dbReference type="Gene3D" id="3.40.390.10">
    <property type="entry name" value="Collagenase (Catalytic Domain)"/>
    <property type="match status" value="1"/>
</dbReference>
<feature type="chain" id="PRO_5036766998" evidence="2">
    <location>
        <begin position="31"/>
        <end position="895"/>
    </location>
</feature>
<feature type="signal peptide" evidence="2">
    <location>
        <begin position="1"/>
        <end position="30"/>
    </location>
</feature>
<dbReference type="Pfam" id="PF10633">
    <property type="entry name" value="NPCBM_assoc"/>
    <property type="match status" value="1"/>
</dbReference>
<evidence type="ECO:0000259" key="3">
    <source>
        <dbReference type="Pfam" id="PF05548"/>
    </source>
</evidence>
<dbReference type="NCBIfam" id="NF012211">
    <property type="entry name" value="tand_rpt_95"/>
    <property type="match status" value="2"/>
</dbReference>
<evidence type="ECO:0000259" key="4">
    <source>
        <dbReference type="Pfam" id="PF10633"/>
    </source>
</evidence>
<feature type="region of interest" description="Disordered" evidence="1">
    <location>
        <begin position="873"/>
        <end position="895"/>
    </location>
</feature>
<name>A0A917ZBK8_9GAMM</name>
<evidence type="ECO:0000313" key="6">
    <source>
        <dbReference type="Proteomes" id="UP000599578"/>
    </source>
</evidence>
<dbReference type="Pfam" id="PF17963">
    <property type="entry name" value="Big_9"/>
    <property type="match status" value="2"/>
</dbReference>
<dbReference type="SUPFAM" id="SSF55486">
    <property type="entry name" value="Metalloproteases ('zincins'), catalytic domain"/>
    <property type="match status" value="1"/>
</dbReference>
<organism evidence="5 6">
    <name type="scientific">Marinobacterium nitratireducens</name>
    <dbReference type="NCBI Taxonomy" id="518897"/>
    <lineage>
        <taxon>Bacteria</taxon>
        <taxon>Pseudomonadati</taxon>
        <taxon>Pseudomonadota</taxon>
        <taxon>Gammaproteobacteria</taxon>
        <taxon>Oceanospirillales</taxon>
        <taxon>Oceanospirillaceae</taxon>
        <taxon>Marinobacterium</taxon>
    </lineage>
</organism>
<dbReference type="InterPro" id="IPR008752">
    <property type="entry name" value="Peptidase_M11"/>
</dbReference>
<proteinExistence type="predicted"/>
<sequence>MRLSRPPFARSLAKTAFAAILGSATLPAFAVGAHDHDHATTPVAAVQARQQAAEHTQALMALQKRWEKAQGAEKSRVREQMVAKAEERRAFLLELMKSNPAEVLNVIIPEEKQLGMPAEVVEKLEQRLELEGELESTYLDNFENPALSRQRHELKTPFGERFELHFADKAPDLPFGAPVRAYGVLIGGDGETTGDGAVVVGGEDNEEYPIAYAGADGSSNTSLETIANDTFGAVRTLVLLVNFKDKQEQPYTQAFAKDMVFNQVSDYFRENSYGQSWLTGDVTPWMTLPINSTDSMTCYGTYLWDNADVVAQNAGYDLSQYDRLLYVTPNAGCSWGGAGQIGGSRTTIDGSLTFQVTAHELGHNYGLQHSHSLACTDGSSIGTGTPALGTTVPWSNCREREYGDLVDVMGDSRSAHFHANQKELLGWLEYGNSPDITEITQSGRYEIDVMASQTTSSRPKALKVLKAINPDTGYKSWYYLELRQPVGYDSIVGASMFTSGLDPSNVTNGVLLHATYGSGRNYQWLLDMTPGSASDMRDPALEVGETFFSPDGDLSITTESVDGTRAVVNISYDGAPVPVCSRANPSLSFTPSQGPWVAAGTAVSYTVTLKNNDSSDCSNSSFSLGASKPSGWSAVFGTSTLSLAPGASKSTTLTVTSAGSATDGFYNIGLSAAGGGYGTTGNVTYVVDNPVSSNTAPVAKNDSASTTAGTAVTINVLANDSDPDGDTLTVSSTSGVNGTAKINANGSITFTPASGFSGTETFNYSISDGRGGNASASVSVSVAPASPNKAPVAVDDHASTTQGSAVTIAVLGNDYDPDGDKLTVTGVTQGSKGSVRINADGSLTFSPAKNFKNGDSFGYTISDGKSSASATVSVSVTASSGGGTGGPGNGKGPNK</sequence>
<feature type="domain" description="Peptidase M11 gametolysin" evidence="3">
    <location>
        <begin position="262"/>
        <end position="371"/>
    </location>
</feature>
<dbReference type="InterPro" id="IPR018905">
    <property type="entry name" value="A-galactase_NEW3"/>
</dbReference>
<dbReference type="Gene3D" id="2.60.40.2810">
    <property type="match status" value="2"/>
</dbReference>